<evidence type="ECO:0000256" key="1">
    <source>
        <dbReference type="SAM" id="MobiDB-lite"/>
    </source>
</evidence>
<protein>
    <submittedName>
        <fullName evidence="2">Uncharacterized protein</fullName>
    </submittedName>
</protein>
<reference evidence="2" key="1">
    <citation type="submission" date="2012-05" db="EMBL/GenBank/DDBJ databases">
        <authorList>
            <person name="Krishnakumar V."/>
            <person name="Cheung F."/>
            <person name="Xiao Y."/>
            <person name="Chan A."/>
            <person name="Moskal W.A."/>
            <person name="Town C.D."/>
        </authorList>
    </citation>
    <scope>NUCLEOTIDE SEQUENCE</scope>
</reference>
<name>I3SD75_LOTJA</name>
<organism evidence="2">
    <name type="scientific">Lotus japonicus</name>
    <name type="common">Lotus corniculatus var. japonicus</name>
    <dbReference type="NCBI Taxonomy" id="34305"/>
    <lineage>
        <taxon>Eukaryota</taxon>
        <taxon>Viridiplantae</taxon>
        <taxon>Streptophyta</taxon>
        <taxon>Embryophyta</taxon>
        <taxon>Tracheophyta</taxon>
        <taxon>Spermatophyta</taxon>
        <taxon>Magnoliopsida</taxon>
        <taxon>eudicotyledons</taxon>
        <taxon>Gunneridae</taxon>
        <taxon>Pentapetalae</taxon>
        <taxon>rosids</taxon>
        <taxon>fabids</taxon>
        <taxon>Fabales</taxon>
        <taxon>Fabaceae</taxon>
        <taxon>Papilionoideae</taxon>
        <taxon>50 kb inversion clade</taxon>
        <taxon>NPAAA clade</taxon>
        <taxon>Hologalegina</taxon>
        <taxon>robinioid clade</taxon>
        <taxon>Loteae</taxon>
        <taxon>Lotus</taxon>
    </lineage>
</organism>
<sequence>MLNSEFPSKLTNPLQTITNPKATPIEKLPNLQPPNNSAKVLLNRYPSSENSQNPQKGTRESEKKRNFWYICAGKTRGSSERKIGIDLRSRE</sequence>
<dbReference type="AlphaFoldDB" id="I3SD75"/>
<accession>I3SD75</accession>
<evidence type="ECO:0000313" key="2">
    <source>
        <dbReference type="EMBL" id="AFK38217.1"/>
    </source>
</evidence>
<feature type="compositionally biased region" description="Polar residues" evidence="1">
    <location>
        <begin position="45"/>
        <end position="56"/>
    </location>
</feature>
<proteinExistence type="evidence at transcript level"/>
<feature type="region of interest" description="Disordered" evidence="1">
    <location>
        <begin position="1"/>
        <end position="67"/>
    </location>
</feature>
<feature type="compositionally biased region" description="Polar residues" evidence="1">
    <location>
        <begin position="1"/>
        <end position="21"/>
    </location>
</feature>
<dbReference type="EMBL" id="BT138422">
    <property type="protein sequence ID" value="AFK38217.1"/>
    <property type="molecule type" value="mRNA"/>
</dbReference>